<dbReference type="PROSITE" id="PS50851">
    <property type="entry name" value="CHEW"/>
    <property type="match status" value="1"/>
</dbReference>
<reference evidence="2 3" key="1">
    <citation type="submission" date="2019-11" db="EMBL/GenBank/DDBJ databases">
        <title>Novel species isolated from a subtropical stream in China.</title>
        <authorList>
            <person name="Lu H."/>
        </authorList>
    </citation>
    <scope>NUCLEOTIDE SEQUENCE [LARGE SCALE GENOMIC DNA]</scope>
    <source>
        <strain evidence="2 3">FT80W</strain>
    </source>
</reference>
<comment type="caution">
    <text evidence="2">The sequence shown here is derived from an EMBL/GenBank/DDBJ whole genome shotgun (WGS) entry which is preliminary data.</text>
</comment>
<dbReference type="InterPro" id="IPR036061">
    <property type="entry name" value="CheW-like_dom_sf"/>
</dbReference>
<keyword evidence="3" id="KW-1185">Reference proteome</keyword>
<proteinExistence type="predicted"/>
<dbReference type="GO" id="GO:0007165">
    <property type="term" value="P:signal transduction"/>
    <property type="evidence" value="ECO:0007669"/>
    <property type="project" value="InterPro"/>
</dbReference>
<dbReference type="Gene3D" id="2.40.50.180">
    <property type="entry name" value="CheA-289, Domain 4"/>
    <property type="match status" value="1"/>
</dbReference>
<dbReference type="RefSeq" id="WP_154380504.1">
    <property type="nucleotide sequence ID" value="NZ_WKJK01000012.1"/>
</dbReference>
<evidence type="ECO:0000313" key="3">
    <source>
        <dbReference type="Proteomes" id="UP000433309"/>
    </source>
</evidence>
<dbReference type="AlphaFoldDB" id="A0A6I2L4M9"/>
<dbReference type="InterPro" id="IPR002545">
    <property type="entry name" value="CheW-lke_dom"/>
</dbReference>
<dbReference type="SMART" id="SM00260">
    <property type="entry name" value="CheW"/>
    <property type="match status" value="1"/>
</dbReference>
<dbReference type="SUPFAM" id="SSF50341">
    <property type="entry name" value="CheW-like"/>
    <property type="match status" value="1"/>
</dbReference>
<organism evidence="2 3">
    <name type="scientific">Duganella guangzhouensis</name>
    <dbReference type="NCBI Taxonomy" id="2666084"/>
    <lineage>
        <taxon>Bacteria</taxon>
        <taxon>Pseudomonadati</taxon>
        <taxon>Pseudomonadota</taxon>
        <taxon>Betaproteobacteria</taxon>
        <taxon>Burkholderiales</taxon>
        <taxon>Oxalobacteraceae</taxon>
        <taxon>Telluria group</taxon>
        <taxon>Duganella</taxon>
    </lineage>
</organism>
<evidence type="ECO:0000259" key="1">
    <source>
        <dbReference type="PROSITE" id="PS50851"/>
    </source>
</evidence>
<dbReference type="EMBL" id="WKJK01000012">
    <property type="protein sequence ID" value="MRW92740.1"/>
    <property type="molecule type" value="Genomic_DNA"/>
</dbReference>
<name>A0A6I2L4M9_9BURK</name>
<dbReference type="Proteomes" id="UP000433309">
    <property type="component" value="Unassembled WGS sequence"/>
</dbReference>
<protein>
    <submittedName>
        <fullName evidence="2">Chemotaxis protein CheW</fullName>
    </submittedName>
</protein>
<sequence length="178" mass="19608">MASQTPERRSRLRQYQVQLLERMQAARSGEAVGGRELGVMVGGRLCLLDLTQISEIVPLQPATPVPLTQDWYLGLVNLRGNLTGVIDLARYQGLGGGEAAPAERRLISFAPALGFNCALLVERVLGLRKLADMEETPAADGAPAWCRQQFREADGQQWSRIDLTQLVREPRFVQVGLV</sequence>
<dbReference type="Pfam" id="PF01584">
    <property type="entry name" value="CheW"/>
    <property type="match status" value="1"/>
</dbReference>
<feature type="domain" description="CheW-like" evidence="1">
    <location>
        <begin position="33"/>
        <end position="172"/>
    </location>
</feature>
<gene>
    <name evidence="2" type="ORF">GJ699_22325</name>
</gene>
<evidence type="ECO:0000313" key="2">
    <source>
        <dbReference type="EMBL" id="MRW92740.1"/>
    </source>
</evidence>
<accession>A0A6I2L4M9</accession>
<dbReference type="GO" id="GO:0006935">
    <property type="term" value="P:chemotaxis"/>
    <property type="evidence" value="ECO:0007669"/>
    <property type="project" value="InterPro"/>
</dbReference>